<feature type="compositionally biased region" description="Low complexity" evidence="1">
    <location>
        <begin position="239"/>
        <end position="258"/>
    </location>
</feature>
<evidence type="ECO:0000313" key="3">
    <source>
        <dbReference type="EMBL" id="KAK3102635.1"/>
    </source>
</evidence>
<feature type="region of interest" description="Disordered" evidence="1">
    <location>
        <begin position="538"/>
        <end position="638"/>
    </location>
</feature>
<dbReference type="FunFam" id="2.20.70.10:FF:000022">
    <property type="entry name" value="Rho GTPase activating protein 39"/>
    <property type="match status" value="1"/>
</dbReference>
<feature type="domain" description="WW" evidence="2">
    <location>
        <begin position="109"/>
        <end position="136"/>
    </location>
</feature>
<protein>
    <recommendedName>
        <fullName evidence="2">WW domain-containing protein</fullName>
    </recommendedName>
</protein>
<feature type="compositionally biased region" description="Basic and acidic residues" evidence="1">
    <location>
        <begin position="152"/>
        <end position="168"/>
    </location>
</feature>
<evidence type="ECO:0000256" key="1">
    <source>
        <dbReference type="SAM" id="MobiDB-lite"/>
    </source>
</evidence>
<feature type="compositionally biased region" description="Low complexity" evidence="1">
    <location>
        <begin position="193"/>
        <end position="204"/>
    </location>
</feature>
<dbReference type="PANTHER" id="PTHR45876">
    <property type="entry name" value="FI04035P"/>
    <property type="match status" value="1"/>
</dbReference>
<feature type="region of interest" description="Disordered" evidence="1">
    <location>
        <begin position="444"/>
        <end position="470"/>
    </location>
</feature>
<dbReference type="GO" id="GO:0005096">
    <property type="term" value="F:GTPase activator activity"/>
    <property type="evidence" value="ECO:0007669"/>
    <property type="project" value="TreeGrafter"/>
</dbReference>
<dbReference type="EMBL" id="VSWD01000005">
    <property type="protein sequence ID" value="KAK3102635.1"/>
    <property type="molecule type" value="Genomic_DNA"/>
</dbReference>
<organism evidence="3 4">
    <name type="scientific">Pinctada imbricata</name>
    <name type="common">Atlantic pearl-oyster</name>
    <name type="synonym">Pinctada martensii</name>
    <dbReference type="NCBI Taxonomy" id="66713"/>
    <lineage>
        <taxon>Eukaryota</taxon>
        <taxon>Metazoa</taxon>
        <taxon>Spiralia</taxon>
        <taxon>Lophotrochozoa</taxon>
        <taxon>Mollusca</taxon>
        <taxon>Bivalvia</taxon>
        <taxon>Autobranchia</taxon>
        <taxon>Pteriomorphia</taxon>
        <taxon>Pterioida</taxon>
        <taxon>Pterioidea</taxon>
        <taxon>Pteriidae</taxon>
        <taxon>Pinctada</taxon>
    </lineage>
</organism>
<keyword evidence="4" id="KW-1185">Reference proteome</keyword>
<name>A0AA88YMR0_PINIB</name>
<proteinExistence type="predicted"/>
<dbReference type="SUPFAM" id="SSF51045">
    <property type="entry name" value="WW domain"/>
    <property type="match status" value="1"/>
</dbReference>
<dbReference type="Proteomes" id="UP001186944">
    <property type="component" value="Unassembled WGS sequence"/>
</dbReference>
<dbReference type="Gene3D" id="2.20.70.10">
    <property type="match status" value="1"/>
</dbReference>
<feature type="compositionally biased region" description="Polar residues" evidence="1">
    <location>
        <begin position="266"/>
        <end position="312"/>
    </location>
</feature>
<sequence>MNSSNMGDPCAQIRDFLLKRTSRLSDWLNMPLLDSLDLGFSRSLWTLPDFMDHDSEFFPQIRPNQNMFMSSSFTAHSTQEFHGSFSHHASGVFKTESFYSKKTDDNQWWELYDPNTSRFYYYNATSQKTVWHRPQHCDIIPLAKLQTLKQNTEVRDHEDPNSASKREIATQTPLPQTRREHRTKPVRTGSLKSSSTTAQTSPSTGRKRFGRQDSTSSHSSSSHHESFKGRSVNGRRGSHSSQSTQAGYSSSSPPVSVVQRDLEMSPRTSAVQCDTSSLSPRSTDSPRLSRTQSLQRSTSESVGNTPSRSSSYRLPDVRGRDDMHSRADPRSRDDLYLSGSDYSMPVLNPARRQASFSDRDYVSHSDSYGSVSSRKDAFTPPLGFVNPDSLSGHSQEVHERVTYSPNLASGAGPDRLTYSPSLSSGSGTERECIAFSQDIVNQQGNVSPLPHTTKPRSFPRTNPAYVGVPKRNGSTAYKRINIDQQALNYDPAFSEPVTYNTAGMQVAPKDYVGGEYYYPHERSDSDTSHSSTRAIIHERTDSQASHSSRNRESDSQSSHGSISKSVPDVQVSHDIQHNDSIASFSRSMSSQGSQRSISKAPEHIHSRSNSQLSQQSSNGLSESSESEPDYANVPPVKA</sequence>
<feature type="region of interest" description="Disordered" evidence="1">
    <location>
        <begin position="151"/>
        <end position="375"/>
    </location>
</feature>
<dbReference type="InterPro" id="IPR036020">
    <property type="entry name" value="WW_dom_sf"/>
</dbReference>
<dbReference type="PANTHER" id="PTHR45876:SF8">
    <property type="entry name" value="FI04035P"/>
    <property type="match status" value="1"/>
</dbReference>
<evidence type="ECO:0000259" key="2">
    <source>
        <dbReference type="PROSITE" id="PS50020"/>
    </source>
</evidence>
<feature type="compositionally biased region" description="Low complexity" evidence="1">
    <location>
        <begin position="607"/>
        <end position="623"/>
    </location>
</feature>
<evidence type="ECO:0000313" key="4">
    <source>
        <dbReference type="Proteomes" id="UP001186944"/>
    </source>
</evidence>
<comment type="caution">
    <text evidence="3">The sequence shown here is derived from an EMBL/GenBank/DDBJ whole genome shotgun (WGS) entry which is preliminary data.</text>
</comment>
<gene>
    <name evidence="3" type="ORF">FSP39_012790</name>
</gene>
<dbReference type="PROSITE" id="PS50020">
    <property type="entry name" value="WW_DOMAIN_2"/>
    <property type="match status" value="1"/>
</dbReference>
<reference evidence="3" key="1">
    <citation type="submission" date="2019-08" db="EMBL/GenBank/DDBJ databases">
        <title>The improved chromosome-level genome for the pearl oyster Pinctada fucata martensii using PacBio sequencing and Hi-C.</title>
        <authorList>
            <person name="Zheng Z."/>
        </authorList>
    </citation>
    <scope>NUCLEOTIDE SEQUENCE</scope>
    <source>
        <strain evidence="3">ZZ-2019</strain>
        <tissue evidence="3">Adductor muscle</tissue>
    </source>
</reference>
<accession>A0AA88YMR0</accession>
<feature type="compositionally biased region" description="Low complexity" evidence="1">
    <location>
        <begin position="583"/>
        <end position="598"/>
    </location>
</feature>
<dbReference type="GO" id="GO:0005737">
    <property type="term" value="C:cytoplasm"/>
    <property type="evidence" value="ECO:0007669"/>
    <property type="project" value="TreeGrafter"/>
</dbReference>
<dbReference type="AlphaFoldDB" id="A0AA88YMR0"/>
<feature type="region of interest" description="Disordered" evidence="1">
    <location>
        <begin position="405"/>
        <end position="424"/>
    </location>
</feature>
<feature type="compositionally biased region" description="Basic and acidic residues" evidence="1">
    <location>
        <begin position="315"/>
        <end position="335"/>
    </location>
</feature>
<dbReference type="InterPro" id="IPR001202">
    <property type="entry name" value="WW_dom"/>
</dbReference>